<reference evidence="2" key="1">
    <citation type="journal article" date="2022" name="Int. J. Mol. Sci.">
        <title>Draft Genome of Tanacetum Coccineum: Genomic Comparison of Closely Related Tanacetum-Family Plants.</title>
        <authorList>
            <person name="Yamashiro T."/>
            <person name="Shiraishi A."/>
            <person name="Nakayama K."/>
            <person name="Satake H."/>
        </authorList>
    </citation>
    <scope>NUCLEOTIDE SEQUENCE</scope>
</reference>
<proteinExistence type="predicted"/>
<evidence type="ECO:0000313" key="2">
    <source>
        <dbReference type="EMBL" id="GJS94303.1"/>
    </source>
</evidence>
<accession>A0ABQ4ZVL4</accession>
<dbReference type="EMBL" id="BQNB010011722">
    <property type="protein sequence ID" value="GJS94303.1"/>
    <property type="molecule type" value="Genomic_DNA"/>
</dbReference>
<protein>
    <recommendedName>
        <fullName evidence="4">DUF4283 domain-containing protein</fullName>
    </recommendedName>
</protein>
<dbReference type="Proteomes" id="UP001151760">
    <property type="component" value="Unassembled WGS sequence"/>
</dbReference>
<organism evidence="2 3">
    <name type="scientific">Tanacetum coccineum</name>
    <dbReference type="NCBI Taxonomy" id="301880"/>
    <lineage>
        <taxon>Eukaryota</taxon>
        <taxon>Viridiplantae</taxon>
        <taxon>Streptophyta</taxon>
        <taxon>Embryophyta</taxon>
        <taxon>Tracheophyta</taxon>
        <taxon>Spermatophyta</taxon>
        <taxon>Magnoliopsida</taxon>
        <taxon>eudicotyledons</taxon>
        <taxon>Gunneridae</taxon>
        <taxon>Pentapetalae</taxon>
        <taxon>asterids</taxon>
        <taxon>campanulids</taxon>
        <taxon>Asterales</taxon>
        <taxon>Asteraceae</taxon>
        <taxon>Asteroideae</taxon>
        <taxon>Anthemideae</taxon>
        <taxon>Anthemidinae</taxon>
        <taxon>Tanacetum</taxon>
    </lineage>
</organism>
<feature type="compositionally biased region" description="Polar residues" evidence="1">
    <location>
        <begin position="881"/>
        <end position="893"/>
    </location>
</feature>
<feature type="region of interest" description="Disordered" evidence="1">
    <location>
        <begin position="863"/>
        <end position="893"/>
    </location>
</feature>
<evidence type="ECO:0000256" key="1">
    <source>
        <dbReference type="SAM" id="MobiDB-lite"/>
    </source>
</evidence>
<gene>
    <name evidence="2" type="ORF">Tco_0801271</name>
</gene>
<name>A0ABQ4ZVL4_9ASTR</name>
<keyword evidence="3" id="KW-1185">Reference proteome</keyword>
<dbReference type="PANTHER" id="PTHR33116:SF84">
    <property type="entry name" value="RNA-DIRECTED DNA POLYMERASE"/>
    <property type="match status" value="1"/>
</dbReference>
<dbReference type="PANTHER" id="PTHR33116">
    <property type="entry name" value="REVERSE TRANSCRIPTASE ZINC-BINDING DOMAIN-CONTAINING PROTEIN-RELATED-RELATED"/>
    <property type="match status" value="1"/>
</dbReference>
<evidence type="ECO:0000313" key="3">
    <source>
        <dbReference type="Proteomes" id="UP001151760"/>
    </source>
</evidence>
<sequence length="967" mass="109728">MYKLTKKLKKLKRTLNKLSWYQGYVYENARMLKEELKTDQEVVDRNPFDVNARIKAAQTLSDLIDASNDKINLLHQKAKINWLKDGDKNTAFFHSMIKARRNKNRVESIRDEKGNFYKGNKVSKQFVKHFKKFLGESNHVAPIADTYFKRKVSNEEAQCMVKEVSDKEIKEAIFDIDSNKDDGLDGYIYEFFKSAWDIVGNDVCLAVKEFFKNGKLLGEINATLIALIPKFLLLTRHIQDNILLYQELLRGYSKKNGPKRCAMQVDIQKDYDTGGKGLRQGDPISPYLFYTGDGGNKGSVEVIKRSMEEFSKVSGLAPNLGKCTIFFGSIKDNEKQELLDILPFKYGRLPVRYLGVPLLDKRIQLLASVLSSMQNYWASVYLLPSAVVKELDKLFKRFLWNSGESAQGKSRVSLKLVCRPKEQGGLGIKPLKKWNEVLLIRQFWKIIENKESLWAKWVNLVKLKKKSIWNVQMDKSDSWGWKTMLKIRDAVKNHVWYNIRNGKSIYVFYDEWCSYGPLSEKISRRSIYDERINEDICSYTLKVWNGIMDVTQNLGRQSNLDDIVNLIANGKTANSIKIVINKLLLAATVYYLWQERNQRTFKGECRKKEELCKIIKGTIKSKLMSLRVKKSNNVMKIAPIWDLGWRGGKKKKNNNNDTLKDIVMVSSNGDELNKALGANPDTSTPKVVNEVGMNDVGTGPAILTLNPSKSSSYADVTGKPSRTKVAYPVVANYVRNTWGKYEDAGIVPVWVKLHGVPVTAFIKDGLSAISTKLGTPLMLDSYTSDMCMQSWGRSRYARAMIELQTDVELKDNIVLNMPKITGDGFYTCNIRVVYEWKPPRCACCKVFGHVQKECLKNIGAGETKNLKKPSQTPKGVPVGQKANSSGSSFWNVDSSSPSTTPIIEKIDNIEKLIIHGKVTLMDDEGKPLEKVVSLGDYDSEDEVASIDNKMASFLAKKNGYGTRSLLE</sequence>
<comment type="caution">
    <text evidence="2">The sequence shown here is derived from an EMBL/GenBank/DDBJ whole genome shotgun (WGS) entry which is preliminary data.</text>
</comment>
<evidence type="ECO:0008006" key="4">
    <source>
        <dbReference type="Google" id="ProtNLM"/>
    </source>
</evidence>
<reference evidence="2" key="2">
    <citation type="submission" date="2022-01" db="EMBL/GenBank/DDBJ databases">
        <authorList>
            <person name="Yamashiro T."/>
            <person name="Shiraishi A."/>
            <person name="Satake H."/>
            <person name="Nakayama K."/>
        </authorList>
    </citation>
    <scope>NUCLEOTIDE SEQUENCE</scope>
</reference>